<organism evidence="4">
    <name type="scientific">Nippostrongylus brasiliensis</name>
    <name type="common">Rat hookworm</name>
    <dbReference type="NCBI Taxonomy" id="27835"/>
    <lineage>
        <taxon>Eukaryota</taxon>
        <taxon>Metazoa</taxon>
        <taxon>Ecdysozoa</taxon>
        <taxon>Nematoda</taxon>
        <taxon>Chromadorea</taxon>
        <taxon>Rhabditida</taxon>
        <taxon>Rhabditina</taxon>
        <taxon>Rhabditomorpha</taxon>
        <taxon>Strongyloidea</taxon>
        <taxon>Heligmosomidae</taxon>
        <taxon>Nippostrongylus</taxon>
    </lineage>
</organism>
<reference evidence="2 3" key="2">
    <citation type="submission" date="2018-11" db="EMBL/GenBank/DDBJ databases">
        <authorList>
            <consortium name="Pathogen Informatics"/>
        </authorList>
    </citation>
    <scope>NUCLEOTIDE SEQUENCE [LARGE SCALE GENOMIC DNA]</scope>
</reference>
<name>A0A0N4YPN6_NIPBR</name>
<sequence length="156" mass="17900">MIRGGSTTQPSKDAVVSKHRKAKHLNNSFTNNTIILKEIELADDMLEKISSLKHRYFMEEPKQTNYNSKEKTSNIENTQDMARRSLDSVELEDRLKKLENKFNSLQKTVEAEFGKIQRTRHEDTETIINSDQCHDADFKAVETSGGTTAIQQIDVR</sequence>
<proteinExistence type="predicted"/>
<evidence type="ECO:0000313" key="2">
    <source>
        <dbReference type="EMBL" id="VDL82937.1"/>
    </source>
</evidence>
<evidence type="ECO:0000256" key="1">
    <source>
        <dbReference type="SAM" id="Coils"/>
    </source>
</evidence>
<accession>A0A0N4YPN6</accession>
<protein>
    <submittedName>
        <fullName evidence="2 4">Uncharacterized protein</fullName>
    </submittedName>
</protein>
<gene>
    <name evidence="2" type="ORF">NBR_LOCUS19208</name>
</gene>
<reference evidence="4" key="1">
    <citation type="submission" date="2017-02" db="UniProtKB">
        <authorList>
            <consortium name="WormBaseParasite"/>
        </authorList>
    </citation>
    <scope>IDENTIFICATION</scope>
</reference>
<evidence type="ECO:0000313" key="3">
    <source>
        <dbReference type="Proteomes" id="UP000271162"/>
    </source>
</evidence>
<dbReference type="EMBL" id="UYSL01023981">
    <property type="protein sequence ID" value="VDL82937.1"/>
    <property type="molecule type" value="Genomic_DNA"/>
</dbReference>
<dbReference type="AlphaFoldDB" id="A0A0N4YPN6"/>
<feature type="coiled-coil region" evidence="1">
    <location>
        <begin position="81"/>
        <end position="115"/>
    </location>
</feature>
<dbReference type="WBParaSite" id="NBR_0001920701-mRNA-1">
    <property type="protein sequence ID" value="NBR_0001920701-mRNA-1"/>
    <property type="gene ID" value="NBR_0001920701"/>
</dbReference>
<dbReference type="Proteomes" id="UP000271162">
    <property type="component" value="Unassembled WGS sequence"/>
</dbReference>
<evidence type="ECO:0000313" key="4">
    <source>
        <dbReference type="WBParaSite" id="NBR_0001920701-mRNA-1"/>
    </source>
</evidence>
<keyword evidence="3" id="KW-1185">Reference proteome</keyword>
<keyword evidence="1" id="KW-0175">Coiled coil</keyword>